<reference evidence="7" key="1">
    <citation type="journal article" date="2019" name="Int. J. Syst. Evol. Microbiol.">
        <title>The Global Catalogue of Microorganisms (GCM) 10K type strain sequencing project: providing services to taxonomists for standard genome sequencing and annotation.</title>
        <authorList>
            <consortium name="The Broad Institute Genomics Platform"/>
            <consortium name="The Broad Institute Genome Sequencing Center for Infectious Disease"/>
            <person name="Wu L."/>
            <person name="Ma J."/>
        </authorList>
    </citation>
    <scope>NUCLEOTIDE SEQUENCE [LARGE SCALE GENOMIC DNA]</scope>
    <source>
        <strain evidence="7">CGMCC 4.7177</strain>
    </source>
</reference>
<accession>A0ABV9ATX9</accession>
<dbReference type="SUPFAM" id="SSF52540">
    <property type="entry name" value="P-loop containing nucleoside triphosphate hydrolases"/>
    <property type="match status" value="1"/>
</dbReference>
<proteinExistence type="inferred from homology"/>
<evidence type="ECO:0000313" key="7">
    <source>
        <dbReference type="Proteomes" id="UP001595839"/>
    </source>
</evidence>
<dbReference type="Pfam" id="PF08352">
    <property type="entry name" value="oligo_HPY"/>
    <property type="match status" value="1"/>
</dbReference>
<protein>
    <submittedName>
        <fullName evidence="6">ABC transporter ATP-binding protein</fullName>
    </submittedName>
</protein>
<dbReference type="Pfam" id="PF00005">
    <property type="entry name" value="ABC_tran"/>
    <property type="match status" value="1"/>
</dbReference>
<dbReference type="NCBIfam" id="TIGR01727">
    <property type="entry name" value="oligo_HPY"/>
    <property type="match status" value="1"/>
</dbReference>
<evidence type="ECO:0000256" key="1">
    <source>
        <dbReference type="ARBA" id="ARBA00005417"/>
    </source>
</evidence>
<dbReference type="Proteomes" id="UP001595839">
    <property type="component" value="Unassembled WGS sequence"/>
</dbReference>
<dbReference type="InterPro" id="IPR003439">
    <property type="entry name" value="ABC_transporter-like_ATP-bd"/>
</dbReference>
<dbReference type="InterPro" id="IPR050319">
    <property type="entry name" value="ABC_transp_ATP-bind"/>
</dbReference>
<gene>
    <name evidence="6" type="ORF">ACFPIH_25670</name>
</gene>
<keyword evidence="7" id="KW-1185">Reference proteome</keyword>
<comment type="caution">
    <text evidence="6">The sequence shown here is derived from an EMBL/GenBank/DDBJ whole genome shotgun (WGS) entry which is preliminary data.</text>
</comment>
<dbReference type="CDD" id="cd03257">
    <property type="entry name" value="ABC_NikE_OppD_transporters"/>
    <property type="match status" value="1"/>
</dbReference>
<dbReference type="InterPro" id="IPR003593">
    <property type="entry name" value="AAA+_ATPase"/>
</dbReference>
<evidence type="ECO:0000256" key="3">
    <source>
        <dbReference type="ARBA" id="ARBA00022741"/>
    </source>
</evidence>
<evidence type="ECO:0000259" key="5">
    <source>
        <dbReference type="PROSITE" id="PS50893"/>
    </source>
</evidence>
<dbReference type="PROSITE" id="PS00211">
    <property type="entry name" value="ABC_TRANSPORTER_1"/>
    <property type="match status" value="1"/>
</dbReference>
<dbReference type="GO" id="GO:0005524">
    <property type="term" value="F:ATP binding"/>
    <property type="evidence" value="ECO:0007669"/>
    <property type="project" value="UniProtKB-KW"/>
</dbReference>
<dbReference type="PANTHER" id="PTHR43776">
    <property type="entry name" value="TRANSPORT ATP-BINDING PROTEIN"/>
    <property type="match status" value="1"/>
</dbReference>
<dbReference type="SMART" id="SM00382">
    <property type="entry name" value="AAA"/>
    <property type="match status" value="1"/>
</dbReference>
<organism evidence="6 7">
    <name type="scientific">Streptomyces vulcanius</name>
    <dbReference type="NCBI Taxonomy" id="1441876"/>
    <lineage>
        <taxon>Bacteria</taxon>
        <taxon>Bacillati</taxon>
        <taxon>Actinomycetota</taxon>
        <taxon>Actinomycetes</taxon>
        <taxon>Kitasatosporales</taxon>
        <taxon>Streptomycetaceae</taxon>
        <taxon>Streptomyces</taxon>
    </lineage>
</organism>
<dbReference type="PANTHER" id="PTHR43776:SF7">
    <property type="entry name" value="D,D-DIPEPTIDE TRANSPORT ATP-BINDING PROTEIN DDPF-RELATED"/>
    <property type="match status" value="1"/>
</dbReference>
<dbReference type="InterPro" id="IPR013563">
    <property type="entry name" value="Oligopep_ABC_C"/>
</dbReference>
<evidence type="ECO:0000313" key="6">
    <source>
        <dbReference type="EMBL" id="MFC4502862.1"/>
    </source>
</evidence>
<dbReference type="InterPro" id="IPR027417">
    <property type="entry name" value="P-loop_NTPase"/>
</dbReference>
<keyword evidence="4 6" id="KW-0067">ATP-binding</keyword>
<dbReference type="Gene3D" id="3.40.50.300">
    <property type="entry name" value="P-loop containing nucleotide triphosphate hydrolases"/>
    <property type="match status" value="1"/>
</dbReference>
<dbReference type="PROSITE" id="PS50893">
    <property type="entry name" value="ABC_TRANSPORTER_2"/>
    <property type="match status" value="1"/>
</dbReference>
<feature type="domain" description="ABC transporter" evidence="5">
    <location>
        <begin position="21"/>
        <end position="271"/>
    </location>
</feature>
<keyword evidence="2" id="KW-0813">Transport</keyword>
<sequence length="361" mass="39157">MTTHDLKAVEKPAVPRDDVLLRATDVTKHYTLRPDGFARHRRVLRAVDGVSLEVRAGETLGVVGESGCGKSTLGRCLVRLTELTGGRVEFDGRDISTLSARRLRPVRPGMQLVFQDPHASLNPRRRAGEIVAEPLLIHRYGNAAAVRRRVAELFDVVGLAAAHLDRYPHEFSGGQRQRIGIARALATAPKLIVADEPVSALDVSIQAQVLNLFADLQDEFALTYVFIAHDLGVVRHVSDRIAVMYLGEIVELAETEALYGAPSHPYTQALLSAVPDLDDGSAPTPARERVVLTGEVPSPADKPTGCPFRTRCPYARERCALERPPLTETAPGRWTACHYPLAAEPLSVLGTPPPATTPPGP</sequence>
<evidence type="ECO:0000256" key="4">
    <source>
        <dbReference type="ARBA" id="ARBA00022840"/>
    </source>
</evidence>
<keyword evidence="3" id="KW-0547">Nucleotide-binding</keyword>
<dbReference type="EMBL" id="JBHSFK010000017">
    <property type="protein sequence ID" value="MFC4502862.1"/>
    <property type="molecule type" value="Genomic_DNA"/>
</dbReference>
<name>A0ABV9ATX9_9ACTN</name>
<comment type="similarity">
    <text evidence="1">Belongs to the ABC transporter superfamily.</text>
</comment>
<evidence type="ECO:0000256" key="2">
    <source>
        <dbReference type="ARBA" id="ARBA00022448"/>
    </source>
</evidence>
<dbReference type="InterPro" id="IPR017871">
    <property type="entry name" value="ABC_transporter-like_CS"/>
</dbReference>
<dbReference type="RefSeq" id="WP_381167227.1">
    <property type="nucleotide sequence ID" value="NZ_JBHSFK010000017.1"/>
</dbReference>